<name>X0TX48_9ZZZZ</name>
<gene>
    <name evidence="1" type="ORF">S01H1_27813</name>
</gene>
<dbReference type="EMBL" id="BARS01016965">
    <property type="protein sequence ID" value="GAF92712.1"/>
    <property type="molecule type" value="Genomic_DNA"/>
</dbReference>
<proteinExistence type="predicted"/>
<dbReference type="AlphaFoldDB" id="X0TX48"/>
<accession>X0TX48</accession>
<comment type="caution">
    <text evidence="1">The sequence shown here is derived from an EMBL/GenBank/DDBJ whole genome shotgun (WGS) entry which is preliminary data.</text>
</comment>
<reference evidence="1" key="1">
    <citation type="journal article" date="2014" name="Front. Microbiol.">
        <title>High frequency of phylogenetically diverse reductive dehalogenase-homologous genes in deep subseafloor sedimentary metagenomes.</title>
        <authorList>
            <person name="Kawai M."/>
            <person name="Futagami T."/>
            <person name="Toyoda A."/>
            <person name="Takaki Y."/>
            <person name="Nishi S."/>
            <person name="Hori S."/>
            <person name="Arai W."/>
            <person name="Tsubouchi T."/>
            <person name="Morono Y."/>
            <person name="Uchiyama I."/>
            <person name="Ito T."/>
            <person name="Fujiyama A."/>
            <person name="Inagaki F."/>
            <person name="Takami H."/>
        </authorList>
    </citation>
    <scope>NUCLEOTIDE SEQUENCE</scope>
    <source>
        <strain evidence="1">Expedition CK06-06</strain>
    </source>
</reference>
<feature type="non-terminal residue" evidence="1">
    <location>
        <position position="158"/>
    </location>
</feature>
<evidence type="ECO:0000313" key="1">
    <source>
        <dbReference type="EMBL" id="GAF92712.1"/>
    </source>
</evidence>
<sequence>MPISEKRRILRAIWRDKMHVESRALALSPPEVRGAFEHIWEPAELLMKDLERLPTGMLRTWRDGERGHLVFTHRPSLYRPGAQPWRETTIESVSYLSLASLALDKMSAMLRLFNLLDHLLGSGARAGEPWLSDGAGISEALRKVGMRFVRIHALGYGV</sequence>
<organism evidence="1">
    <name type="scientific">marine sediment metagenome</name>
    <dbReference type="NCBI Taxonomy" id="412755"/>
    <lineage>
        <taxon>unclassified sequences</taxon>
        <taxon>metagenomes</taxon>
        <taxon>ecological metagenomes</taxon>
    </lineage>
</organism>
<protein>
    <submittedName>
        <fullName evidence="1">Uncharacterized protein</fullName>
    </submittedName>
</protein>